<dbReference type="PANTHER" id="PTHR47992">
    <property type="entry name" value="PROTEIN PHOSPHATASE"/>
    <property type="match status" value="1"/>
</dbReference>
<accession>A0A6N9YHG3</accession>
<evidence type="ECO:0000313" key="2">
    <source>
        <dbReference type="EMBL" id="NED94370.1"/>
    </source>
</evidence>
<dbReference type="Pfam" id="PF13672">
    <property type="entry name" value="PP2C_2"/>
    <property type="match status" value="1"/>
</dbReference>
<dbReference type="GO" id="GO:0004722">
    <property type="term" value="F:protein serine/threonine phosphatase activity"/>
    <property type="evidence" value="ECO:0007669"/>
    <property type="project" value="InterPro"/>
</dbReference>
<dbReference type="PROSITE" id="PS51746">
    <property type="entry name" value="PPM_2"/>
    <property type="match status" value="1"/>
</dbReference>
<organism evidence="2 3">
    <name type="scientific">Phytoactinopolyspora alkaliphila</name>
    <dbReference type="NCBI Taxonomy" id="1783498"/>
    <lineage>
        <taxon>Bacteria</taxon>
        <taxon>Bacillati</taxon>
        <taxon>Actinomycetota</taxon>
        <taxon>Actinomycetes</taxon>
        <taxon>Jiangellales</taxon>
        <taxon>Jiangellaceae</taxon>
        <taxon>Phytoactinopolyspora</taxon>
    </lineage>
</organism>
<dbReference type="InterPro" id="IPR001932">
    <property type="entry name" value="PPM-type_phosphatase-like_dom"/>
</dbReference>
<dbReference type="EMBL" id="JAAGOB010000002">
    <property type="protein sequence ID" value="NED94370.1"/>
    <property type="molecule type" value="Genomic_DNA"/>
</dbReference>
<dbReference type="InterPro" id="IPR036457">
    <property type="entry name" value="PPM-type-like_dom_sf"/>
</dbReference>
<dbReference type="SMART" id="SM00332">
    <property type="entry name" value="PP2Cc"/>
    <property type="match status" value="1"/>
</dbReference>
<dbReference type="CDD" id="cd00143">
    <property type="entry name" value="PP2Cc"/>
    <property type="match status" value="1"/>
</dbReference>
<dbReference type="Proteomes" id="UP000469185">
    <property type="component" value="Unassembled WGS sequence"/>
</dbReference>
<dbReference type="RefSeq" id="WP_163816130.1">
    <property type="nucleotide sequence ID" value="NZ_JAAGOB010000002.1"/>
</dbReference>
<keyword evidence="3" id="KW-1185">Reference proteome</keyword>
<dbReference type="Gene3D" id="3.60.40.10">
    <property type="entry name" value="PPM-type phosphatase domain"/>
    <property type="match status" value="1"/>
</dbReference>
<sequence length="262" mass="27195">MHLRYTARSDVGLSRDGNEDAAIAGPNVLAVADGMGGHAAGEVASHATVDELIRADLDGAPDPVGSLAALFSAANARIRQLVIDAPERNGMGTTATVIVTSGAHLPPGTVAVGHIGDSRAYLLRAGELRQLTRDHTFVQTLVDDKHITPSEARVHPARSVVTKVLQGVEPVEPDLFLVEVEVRDRILICSDGLTDVLTDEVLQETLTSADTVESAADELIRLALDGGGPDNITVVLADVVGLEPADGQVDPAPTYVTGAAAS</sequence>
<evidence type="ECO:0000313" key="3">
    <source>
        <dbReference type="Proteomes" id="UP000469185"/>
    </source>
</evidence>
<feature type="domain" description="PPM-type phosphatase" evidence="1">
    <location>
        <begin position="4"/>
        <end position="239"/>
    </location>
</feature>
<dbReference type="InterPro" id="IPR015655">
    <property type="entry name" value="PP2C"/>
</dbReference>
<reference evidence="2 3" key="1">
    <citation type="submission" date="2020-02" db="EMBL/GenBank/DDBJ databases">
        <authorList>
            <person name="Li X.-J."/>
            <person name="Feng X.-M."/>
        </authorList>
    </citation>
    <scope>NUCLEOTIDE SEQUENCE [LARGE SCALE GENOMIC DNA]</scope>
    <source>
        <strain evidence="2 3">CGMCC 4.7225</strain>
    </source>
</reference>
<dbReference type="SMART" id="SM00331">
    <property type="entry name" value="PP2C_SIG"/>
    <property type="match status" value="1"/>
</dbReference>
<name>A0A6N9YHG3_9ACTN</name>
<dbReference type="SUPFAM" id="SSF81606">
    <property type="entry name" value="PP2C-like"/>
    <property type="match status" value="1"/>
</dbReference>
<protein>
    <submittedName>
        <fullName evidence="2">Serine/threonine-protein phosphatase</fullName>
    </submittedName>
</protein>
<evidence type="ECO:0000259" key="1">
    <source>
        <dbReference type="PROSITE" id="PS51746"/>
    </source>
</evidence>
<proteinExistence type="predicted"/>
<comment type="caution">
    <text evidence="2">The sequence shown here is derived from an EMBL/GenBank/DDBJ whole genome shotgun (WGS) entry which is preliminary data.</text>
</comment>
<dbReference type="AlphaFoldDB" id="A0A6N9YHG3"/>
<gene>
    <name evidence="2" type="ORF">G1H11_03490</name>
</gene>